<accession>A0A553NDR9</accession>
<comment type="caution">
    <text evidence="1">The sequence shown here is derived from an EMBL/GenBank/DDBJ whole genome shotgun (WGS) entry which is preliminary data.</text>
</comment>
<protein>
    <submittedName>
        <fullName evidence="1">Uncharacterized protein</fullName>
    </submittedName>
</protein>
<gene>
    <name evidence="1" type="ORF">TCAL_16642</name>
</gene>
<dbReference type="EMBL" id="VCGU01000458">
    <property type="protein sequence ID" value="TRY63594.1"/>
    <property type="molecule type" value="Genomic_DNA"/>
</dbReference>
<name>A0A553NDR9_TIGCA</name>
<evidence type="ECO:0000313" key="1">
    <source>
        <dbReference type="EMBL" id="TRY63594.1"/>
    </source>
</evidence>
<dbReference type="Proteomes" id="UP000318571">
    <property type="component" value="Chromosome 10"/>
</dbReference>
<keyword evidence="2" id="KW-1185">Reference proteome</keyword>
<reference evidence="1 2" key="1">
    <citation type="journal article" date="2018" name="Nat. Ecol. Evol.">
        <title>Genomic signatures of mitonuclear coevolution across populations of Tigriopus californicus.</title>
        <authorList>
            <person name="Barreto F.S."/>
            <person name="Watson E.T."/>
            <person name="Lima T.G."/>
            <person name="Willett C.S."/>
            <person name="Edmands S."/>
            <person name="Li W."/>
            <person name="Burton R.S."/>
        </authorList>
    </citation>
    <scope>NUCLEOTIDE SEQUENCE [LARGE SCALE GENOMIC DNA]</scope>
    <source>
        <strain evidence="1 2">San Diego</strain>
    </source>
</reference>
<dbReference type="AlphaFoldDB" id="A0A553NDR9"/>
<proteinExistence type="predicted"/>
<organism evidence="1 2">
    <name type="scientific">Tigriopus californicus</name>
    <name type="common">Marine copepod</name>
    <dbReference type="NCBI Taxonomy" id="6832"/>
    <lineage>
        <taxon>Eukaryota</taxon>
        <taxon>Metazoa</taxon>
        <taxon>Ecdysozoa</taxon>
        <taxon>Arthropoda</taxon>
        <taxon>Crustacea</taxon>
        <taxon>Multicrustacea</taxon>
        <taxon>Hexanauplia</taxon>
        <taxon>Copepoda</taxon>
        <taxon>Harpacticoida</taxon>
        <taxon>Harpacticidae</taxon>
        <taxon>Tigriopus</taxon>
    </lineage>
</organism>
<evidence type="ECO:0000313" key="2">
    <source>
        <dbReference type="Proteomes" id="UP000318571"/>
    </source>
</evidence>
<sequence>MTCNGTGKDVLVNRSNARFAQLLIALLKTLQTHSRRKHKISIGKRSRKVKNLGLDSAEYRPCLSERTRTSQIAPRPSYLHLNAALALSELSSSQKVSLKVNRGIQKDFERQA</sequence>